<dbReference type="RefSeq" id="WP_180140005.1">
    <property type="nucleotide sequence ID" value="NZ_CAADHO010000003.1"/>
</dbReference>
<evidence type="ECO:0000313" key="1">
    <source>
        <dbReference type="EMBL" id="VFQ44468.1"/>
    </source>
</evidence>
<name>A0A4V6ILB2_9BACT</name>
<proteinExistence type="predicted"/>
<dbReference type="AlphaFoldDB" id="A0A4V6ILB2"/>
<evidence type="ECO:0000313" key="2">
    <source>
        <dbReference type="Proteomes" id="UP000507962"/>
    </source>
</evidence>
<dbReference type="Proteomes" id="UP000507962">
    <property type="component" value="Unassembled WGS sequence"/>
</dbReference>
<dbReference type="EMBL" id="CAADHO010000003">
    <property type="protein sequence ID" value="VFQ44468.1"/>
    <property type="molecule type" value="Genomic_DNA"/>
</dbReference>
<reference evidence="1 2" key="1">
    <citation type="submission" date="2019-03" db="EMBL/GenBank/DDBJ databases">
        <authorList>
            <person name="Nijsse B."/>
        </authorList>
    </citation>
    <scope>NUCLEOTIDE SEQUENCE [LARGE SCALE GENOMIC DNA]</scope>
    <source>
        <strain evidence="1">Desulfoluna butyratoxydans MSL71</strain>
    </source>
</reference>
<organism evidence="1 2">
    <name type="scientific">Desulfoluna butyratoxydans</name>
    <dbReference type="NCBI Taxonomy" id="231438"/>
    <lineage>
        <taxon>Bacteria</taxon>
        <taxon>Pseudomonadati</taxon>
        <taxon>Thermodesulfobacteriota</taxon>
        <taxon>Desulfobacteria</taxon>
        <taxon>Desulfobacterales</taxon>
        <taxon>Desulfolunaceae</taxon>
        <taxon>Desulfoluna</taxon>
    </lineage>
</organism>
<sequence length="302" mass="34236">MNKKSQHEELTRTLLEELRRGITPEKEMSHFLESTFSITTPEELRLAFNDEDHPDRDMLFELLFFPDRRTKLRLEPLFDEFRFTAEDEKTLLDAVCKETVDVNITLEGATEPVCVTLPRECMELFVKRLNVKANPPQSVVDAARAHLAGGRDDLFLVLLRGEKMRWTDETTGFLNRLLKGLAKRGADLEDHLVTAIITMSSFGGGHSLQDHFMAIRQDMEAAAEKAHQFEEGLKTLTMETMMMQGMIGPSHTEEEMRHKIRVLDTLMMEGFGVDPTLLEPVKVDLGDFSGGDGVTGMFKAMS</sequence>
<gene>
    <name evidence="1" type="ORF">MSL71_21170</name>
</gene>
<accession>A0A4V6ILB2</accession>
<protein>
    <submittedName>
        <fullName evidence="1">Uncharacterized protein</fullName>
    </submittedName>
</protein>
<keyword evidence="2" id="KW-1185">Reference proteome</keyword>